<comment type="similarity">
    <text evidence="2">Belongs to the bacterial solute-binding protein 1 family.</text>
</comment>
<dbReference type="NCBIfam" id="NF008211">
    <property type="entry name" value="PRK10974.1"/>
    <property type="match status" value="1"/>
</dbReference>
<evidence type="ECO:0000256" key="8">
    <source>
        <dbReference type="ARBA" id="ARBA00034473"/>
    </source>
</evidence>
<dbReference type="Pfam" id="PF13416">
    <property type="entry name" value="SBP_bac_8"/>
    <property type="match status" value="1"/>
</dbReference>
<dbReference type="Gene3D" id="3.40.190.10">
    <property type="entry name" value="Periplasmic binding protein-like II"/>
    <property type="match status" value="2"/>
</dbReference>
<keyword evidence="11" id="KW-1185">Reference proteome</keyword>
<comment type="subunit">
    <text evidence="3">The complex is composed of two ATP-binding proteins (UgpC), two transmembrane proteins (UgpA and UgpE) and a solute-binding protein (UgpB).</text>
</comment>
<dbReference type="RefSeq" id="WP_182163989.1">
    <property type="nucleotide sequence ID" value="NZ_JACFXV010000044.1"/>
</dbReference>
<dbReference type="Proteomes" id="UP000541109">
    <property type="component" value="Unassembled WGS sequence"/>
</dbReference>
<dbReference type="InterPro" id="IPR006061">
    <property type="entry name" value="SBP_1_CS"/>
</dbReference>
<accession>A0A839ADW3</accession>
<dbReference type="CDD" id="cd14748">
    <property type="entry name" value="PBP2_UgpB"/>
    <property type="match status" value="1"/>
</dbReference>
<dbReference type="SUPFAM" id="SSF53850">
    <property type="entry name" value="Periplasmic binding protein-like II"/>
    <property type="match status" value="1"/>
</dbReference>
<protein>
    <recommendedName>
        <fullName evidence="4">sn-glycerol-3-phosphate-binding periplasmic protein UgpB</fullName>
    </recommendedName>
</protein>
<dbReference type="GO" id="GO:0042597">
    <property type="term" value="C:periplasmic space"/>
    <property type="evidence" value="ECO:0007669"/>
    <property type="project" value="UniProtKB-SubCell"/>
</dbReference>
<evidence type="ECO:0000256" key="6">
    <source>
        <dbReference type="ARBA" id="ARBA00022729"/>
    </source>
</evidence>
<evidence type="ECO:0000256" key="1">
    <source>
        <dbReference type="ARBA" id="ARBA00004418"/>
    </source>
</evidence>
<keyword evidence="7" id="KW-0574">Periplasm</keyword>
<evidence type="ECO:0000256" key="5">
    <source>
        <dbReference type="ARBA" id="ARBA00022448"/>
    </source>
</evidence>
<organism evidence="10 11">
    <name type="scientific">Stappia albiluteola</name>
    <dbReference type="NCBI Taxonomy" id="2758565"/>
    <lineage>
        <taxon>Bacteria</taxon>
        <taxon>Pseudomonadati</taxon>
        <taxon>Pseudomonadota</taxon>
        <taxon>Alphaproteobacteria</taxon>
        <taxon>Hyphomicrobiales</taxon>
        <taxon>Stappiaceae</taxon>
        <taxon>Stappia</taxon>
    </lineage>
</organism>
<dbReference type="InterPro" id="IPR050490">
    <property type="entry name" value="Bact_solute-bd_prot1"/>
</dbReference>
<evidence type="ECO:0000256" key="7">
    <source>
        <dbReference type="ARBA" id="ARBA00022764"/>
    </source>
</evidence>
<dbReference type="GO" id="GO:0055085">
    <property type="term" value="P:transmembrane transport"/>
    <property type="evidence" value="ECO:0007669"/>
    <property type="project" value="InterPro"/>
</dbReference>
<feature type="signal peptide" evidence="9">
    <location>
        <begin position="1"/>
        <end position="25"/>
    </location>
</feature>
<keyword evidence="5" id="KW-0813">Transport</keyword>
<name>A0A839ADW3_9HYPH</name>
<dbReference type="PANTHER" id="PTHR43649">
    <property type="entry name" value="ARABINOSE-BINDING PROTEIN-RELATED"/>
    <property type="match status" value="1"/>
</dbReference>
<evidence type="ECO:0000256" key="4">
    <source>
        <dbReference type="ARBA" id="ARBA00017470"/>
    </source>
</evidence>
<gene>
    <name evidence="10" type="primary">ugpB</name>
    <name evidence="10" type="ORF">H2509_07670</name>
</gene>
<evidence type="ECO:0000256" key="3">
    <source>
        <dbReference type="ARBA" id="ARBA00011557"/>
    </source>
</evidence>
<reference evidence="10 11" key="1">
    <citation type="submission" date="2020-07" db="EMBL/GenBank/DDBJ databases">
        <title>Stappia sp., F7233, whole genome shotgun sequencing project.</title>
        <authorList>
            <person name="Jiang S."/>
            <person name="Liu Z.W."/>
            <person name="Du Z.J."/>
        </authorList>
    </citation>
    <scope>NUCLEOTIDE SEQUENCE [LARGE SCALE GENOMIC DNA]</scope>
    <source>
        <strain evidence="10 11">F7233</strain>
    </source>
</reference>
<dbReference type="InterPro" id="IPR006059">
    <property type="entry name" value="SBP"/>
</dbReference>
<dbReference type="PANTHER" id="PTHR43649:SF31">
    <property type="entry name" value="SN-GLYCEROL-3-PHOSPHATE-BINDING PERIPLASMIC PROTEIN UGPB"/>
    <property type="match status" value="1"/>
</dbReference>
<comment type="function">
    <text evidence="8">Part of the ABC transporter complex UgpBAEC involved in sn-glycerol-3-phosphate (G3P) import. Binds G3P.</text>
</comment>
<dbReference type="PROSITE" id="PS01037">
    <property type="entry name" value="SBP_BACTERIAL_1"/>
    <property type="match status" value="1"/>
</dbReference>
<evidence type="ECO:0000313" key="10">
    <source>
        <dbReference type="EMBL" id="MBA5777007.1"/>
    </source>
</evidence>
<dbReference type="AlphaFoldDB" id="A0A839ADW3"/>
<proteinExistence type="inferred from homology"/>
<sequence>MSYRTAIRSLFAATALASMSTASFAATEIEWWHAMGGELGQKVEEIAANFNKSQSDYVVKAVYKGDYTQTMTAAIAAFRAKQQPHIVQVFEVGTATMMAAKGAVYPVYQLMQDAGEPFDQSGFLQPVIGYYTDADGHMLSMPFNSSTPVLYYNQDLFEKAGIAEAPKTWPEMGEAAKKLQAAGVTCGFTTGWQSWIQLENFSAWHNVPFATKANGFGGLDTELVFNSPLHVKHIGQFGDWQKTKAFDYGGRRSDSAPKFYSGECAMYMNSSAGRAGVIANMKDVKVGVAQLPYWPDVAGAPQNSIIGGATLWVLQGHESEEYKGVAKFFTYLSSAEVQADWHQFTGYLPITTAAYELTKSQGYYDKNPGADVGIKQMTGKAPTENSKGLRLGNFTQIRDIINEELELVWSGEKTAEQALNTAVERGNKLLRDFEKANN</sequence>
<comment type="subcellular location">
    <subcellularLocation>
        <location evidence="1">Periplasm</location>
    </subcellularLocation>
</comment>
<comment type="caution">
    <text evidence="10">The sequence shown here is derived from an EMBL/GenBank/DDBJ whole genome shotgun (WGS) entry which is preliminary data.</text>
</comment>
<evidence type="ECO:0000256" key="9">
    <source>
        <dbReference type="SAM" id="SignalP"/>
    </source>
</evidence>
<evidence type="ECO:0000313" key="11">
    <source>
        <dbReference type="Proteomes" id="UP000541109"/>
    </source>
</evidence>
<keyword evidence="6 9" id="KW-0732">Signal</keyword>
<feature type="chain" id="PRO_5032311543" description="sn-glycerol-3-phosphate-binding periplasmic protein UgpB" evidence="9">
    <location>
        <begin position="26"/>
        <end position="438"/>
    </location>
</feature>
<dbReference type="EMBL" id="JACFXV010000044">
    <property type="protein sequence ID" value="MBA5777007.1"/>
    <property type="molecule type" value="Genomic_DNA"/>
</dbReference>
<evidence type="ECO:0000256" key="2">
    <source>
        <dbReference type="ARBA" id="ARBA00008520"/>
    </source>
</evidence>